<proteinExistence type="predicted"/>
<name>A0ABW4B320_9GAMM</name>
<keyword evidence="3" id="KW-1185">Reference proteome</keyword>
<organism evidence="2 3">
    <name type="scientific">Rhodanobacter aciditrophus</name>
    <dbReference type="NCBI Taxonomy" id="1623218"/>
    <lineage>
        <taxon>Bacteria</taxon>
        <taxon>Pseudomonadati</taxon>
        <taxon>Pseudomonadota</taxon>
        <taxon>Gammaproteobacteria</taxon>
        <taxon>Lysobacterales</taxon>
        <taxon>Rhodanobacteraceae</taxon>
        <taxon>Rhodanobacter</taxon>
    </lineage>
</organism>
<dbReference type="EC" id="1.-.-.-" evidence="2"/>
<evidence type="ECO:0000313" key="2">
    <source>
        <dbReference type="EMBL" id="MFD1383866.1"/>
    </source>
</evidence>
<sequence length="94" mass="10817">MMYKFLITIELQPNTLDKILEVAPKAQAATRAEEGCLAYDFFTCTDDPNKLVFIECFTSKAAHDAHMEEAHTKEFIAFHEQFHKSLTFEVIEES</sequence>
<accession>A0ABW4B320</accession>
<evidence type="ECO:0000313" key="3">
    <source>
        <dbReference type="Proteomes" id="UP001597059"/>
    </source>
</evidence>
<evidence type="ECO:0000259" key="1">
    <source>
        <dbReference type="PROSITE" id="PS51725"/>
    </source>
</evidence>
<dbReference type="RefSeq" id="WP_377367539.1">
    <property type="nucleotide sequence ID" value="NZ_JBHTMN010000011.1"/>
</dbReference>
<keyword evidence="2" id="KW-0560">Oxidoreductase</keyword>
<dbReference type="InterPro" id="IPR007138">
    <property type="entry name" value="ABM_dom"/>
</dbReference>
<protein>
    <submittedName>
        <fullName evidence="2">Quinol monooxygenase</fullName>
        <ecNumber evidence="2">1.-.-.-</ecNumber>
    </submittedName>
</protein>
<dbReference type="PANTHER" id="PTHR33336">
    <property type="entry name" value="QUINOL MONOOXYGENASE YGIN-RELATED"/>
    <property type="match status" value="1"/>
</dbReference>
<dbReference type="PANTHER" id="PTHR33336:SF3">
    <property type="entry name" value="ABM DOMAIN-CONTAINING PROTEIN"/>
    <property type="match status" value="1"/>
</dbReference>
<feature type="domain" description="ABM" evidence="1">
    <location>
        <begin position="3"/>
        <end position="94"/>
    </location>
</feature>
<dbReference type="GO" id="GO:0004497">
    <property type="term" value="F:monooxygenase activity"/>
    <property type="evidence" value="ECO:0007669"/>
    <property type="project" value="UniProtKB-KW"/>
</dbReference>
<dbReference type="PROSITE" id="PS51725">
    <property type="entry name" value="ABM"/>
    <property type="match status" value="1"/>
</dbReference>
<dbReference type="Proteomes" id="UP001597059">
    <property type="component" value="Unassembled WGS sequence"/>
</dbReference>
<dbReference type="SUPFAM" id="SSF54909">
    <property type="entry name" value="Dimeric alpha+beta barrel"/>
    <property type="match status" value="1"/>
</dbReference>
<dbReference type="InterPro" id="IPR050744">
    <property type="entry name" value="AI-2_Isomerase_LsrG"/>
</dbReference>
<dbReference type="Gene3D" id="3.30.70.100">
    <property type="match status" value="1"/>
</dbReference>
<comment type="caution">
    <text evidence="2">The sequence shown here is derived from an EMBL/GenBank/DDBJ whole genome shotgun (WGS) entry which is preliminary data.</text>
</comment>
<dbReference type="EMBL" id="JBHTMN010000011">
    <property type="protein sequence ID" value="MFD1383866.1"/>
    <property type="molecule type" value="Genomic_DNA"/>
</dbReference>
<keyword evidence="2" id="KW-0503">Monooxygenase</keyword>
<gene>
    <name evidence="2" type="ORF">ACFQ45_10825</name>
</gene>
<reference evidence="3" key="1">
    <citation type="journal article" date="2019" name="Int. J. Syst. Evol. Microbiol.">
        <title>The Global Catalogue of Microorganisms (GCM) 10K type strain sequencing project: providing services to taxonomists for standard genome sequencing and annotation.</title>
        <authorList>
            <consortium name="The Broad Institute Genomics Platform"/>
            <consortium name="The Broad Institute Genome Sequencing Center for Infectious Disease"/>
            <person name="Wu L."/>
            <person name="Ma J."/>
        </authorList>
    </citation>
    <scope>NUCLEOTIDE SEQUENCE [LARGE SCALE GENOMIC DNA]</scope>
    <source>
        <strain evidence="3">JCM 30774</strain>
    </source>
</reference>
<dbReference type="Pfam" id="PF03992">
    <property type="entry name" value="ABM"/>
    <property type="match status" value="1"/>
</dbReference>
<dbReference type="InterPro" id="IPR011008">
    <property type="entry name" value="Dimeric_a/b-barrel"/>
</dbReference>